<gene>
    <name evidence="11" type="ORF">E6C48_17065</name>
</gene>
<dbReference type="EMBL" id="SSNY01000010">
    <property type="protein sequence ID" value="THF55779.1"/>
    <property type="molecule type" value="Genomic_DNA"/>
</dbReference>
<comment type="caution">
    <text evidence="11">The sequence shown here is derived from an EMBL/GenBank/DDBJ whole genome shotgun (WGS) entry which is preliminary data.</text>
</comment>
<keyword evidence="2 9" id="KW-0813">Transport</keyword>
<evidence type="ECO:0000313" key="12">
    <source>
        <dbReference type="Proteomes" id="UP000306441"/>
    </source>
</evidence>
<evidence type="ECO:0000256" key="9">
    <source>
        <dbReference type="RuleBase" id="RU369079"/>
    </source>
</evidence>
<evidence type="ECO:0000256" key="5">
    <source>
        <dbReference type="ARBA" id="ARBA00022692"/>
    </source>
</evidence>
<feature type="transmembrane region" description="Helical" evidence="9">
    <location>
        <begin position="82"/>
        <end position="104"/>
    </location>
</feature>
<dbReference type="Proteomes" id="UP000306441">
    <property type="component" value="Unassembled WGS sequence"/>
</dbReference>
<evidence type="ECO:0000256" key="8">
    <source>
        <dbReference type="ARBA" id="ARBA00038436"/>
    </source>
</evidence>
<feature type="domain" description="Tripartite ATP-independent periplasmic transporters DctQ component" evidence="10">
    <location>
        <begin position="20"/>
        <end position="149"/>
    </location>
</feature>
<feature type="transmembrane region" description="Helical" evidence="9">
    <location>
        <begin position="44"/>
        <end position="61"/>
    </location>
</feature>
<evidence type="ECO:0000256" key="6">
    <source>
        <dbReference type="ARBA" id="ARBA00022989"/>
    </source>
</evidence>
<comment type="subcellular location">
    <subcellularLocation>
        <location evidence="1 9">Cell inner membrane</location>
        <topology evidence="1 9">Multi-pass membrane protein</topology>
    </subcellularLocation>
</comment>
<keyword evidence="7 9" id="KW-0472">Membrane</keyword>
<name>A0ABY2Q6I6_9HYPH</name>
<proteinExistence type="inferred from homology"/>
<keyword evidence="3" id="KW-1003">Cell membrane</keyword>
<keyword evidence="5 9" id="KW-0812">Transmembrane</keyword>
<organism evidence="11 12">
    <name type="scientific">Ollibium composti</name>
    <dbReference type="NCBI Taxonomy" id="2675109"/>
    <lineage>
        <taxon>Bacteria</taxon>
        <taxon>Pseudomonadati</taxon>
        <taxon>Pseudomonadota</taxon>
        <taxon>Alphaproteobacteria</taxon>
        <taxon>Hyphomicrobiales</taxon>
        <taxon>Phyllobacteriaceae</taxon>
        <taxon>Ollibium</taxon>
    </lineage>
</organism>
<keyword evidence="12" id="KW-1185">Reference proteome</keyword>
<accession>A0ABY2Q6I6</accession>
<dbReference type="Pfam" id="PF04290">
    <property type="entry name" value="DctQ"/>
    <property type="match status" value="1"/>
</dbReference>
<keyword evidence="4 9" id="KW-0997">Cell inner membrane</keyword>
<evidence type="ECO:0000256" key="4">
    <source>
        <dbReference type="ARBA" id="ARBA00022519"/>
    </source>
</evidence>
<comment type="function">
    <text evidence="9">Part of the tripartite ATP-independent periplasmic (TRAP) transport system.</text>
</comment>
<dbReference type="PANTHER" id="PTHR35011:SF2">
    <property type="entry name" value="2,3-DIKETO-L-GULONATE TRAP TRANSPORTER SMALL PERMEASE PROTEIN YIAM"/>
    <property type="match status" value="1"/>
</dbReference>
<comment type="similarity">
    <text evidence="8 9">Belongs to the TRAP transporter small permease family.</text>
</comment>
<evidence type="ECO:0000256" key="3">
    <source>
        <dbReference type="ARBA" id="ARBA00022475"/>
    </source>
</evidence>
<comment type="subunit">
    <text evidence="9">The complex comprises the extracytoplasmic solute receptor protein and the two transmembrane proteins.</text>
</comment>
<feature type="transmembrane region" description="Helical" evidence="9">
    <location>
        <begin position="12"/>
        <end position="32"/>
    </location>
</feature>
<evidence type="ECO:0000256" key="1">
    <source>
        <dbReference type="ARBA" id="ARBA00004429"/>
    </source>
</evidence>
<evidence type="ECO:0000259" key="10">
    <source>
        <dbReference type="Pfam" id="PF04290"/>
    </source>
</evidence>
<sequence length="177" mass="19122">MKRLVVFIEDDVPAILLAVMVVVLGAEVFSRYLLSRSILGASEIAELCFVWLVYLSAIGVLRRRRHIAVDALRMRLGSRGQALLDCLTNAIMAGTLGLLLLRAWTFVSRTNFSPLPATGLSRRVLAVAVLVGIAGMLVHVLLHLVAALRGARSDSYSAEPESLGELDDIEQGKGTAL</sequence>
<dbReference type="PANTHER" id="PTHR35011">
    <property type="entry name" value="2,3-DIKETO-L-GULONATE TRAP TRANSPORTER SMALL PERMEASE PROTEIN YIAM"/>
    <property type="match status" value="1"/>
</dbReference>
<evidence type="ECO:0000256" key="7">
    <source>
        <dbReference type="ARBA" id="ARBA00023136"/>
    </source>
</evidence>
<feature type="transmembrane region" description="Helical" evidence="9">
    <location>
        <begin position="124"/>
        <end position="148"/>
    </location>
</feature>
<reference evidence="11 12" key="1">
    <citation type="submission" date="2019-04" db="EMBL/GenBank/DDBJ databases">
        <title>Mesorhizobium composti sp. nov., isolated from compost.</title>
        <authorList>
            <person name="Lin S.-Y."/>
            <person name="Hameed A."/>
            <person name="Hsieh Y.-T."/>
            <person name="Young C.-C."/>
        </authorList>
    </citation>
    <scope>NUCLEOTIDE SEQUENCE [LARGE SCALE GENOMIC DNA]</scope>
    <source>
        <strain evidence="11 12">CC-YTH430</strain>
    </source>
</reference>
<keyword evidence="6 9" id="KW-1133">Transmembrane helix</keyword>
<evidence type="ECO:0000256" key="2">
    <source>
        <dbReference type="ARBA" id="ARBA00022448"/>
    </source>
</evidence>
<dbReference type="InterPro" id="IPR055348">
    <property type="entry name" value="DctQ"/>
</dbReference>
<protein>
    <recommendedName>
        <fullName evidence="9">TRAP transporter small permease protein</fullName>
    </recommendedName>
</protein>
<evidence type="ECO:0000313" key="11">
    <source>
        <dbReference type="EMBL" id="THF55779.1"/>
    </source>
</evidence>
<dbReference type="InterPro" id="IPR007387">
    <property type="entry name" value="TRAP_DctQ"/>
</dbReference>